<keyword evidence="4 7" id="KW-1133">Transmembrane helix</keyword>
<dbReference type="SUPFAM" id="SSF57625">
    <property type="entry name" value="Invertebrate chitin-binding proteins"/>
    <property type="match status" value="1"/>
</dbReference>
<feature type="transmembrane region" description="Helical" evidence="7">
    <location>
        <begin position="567"/>
        <end position="588"/>
    </location>
</feature>
<comment type="similarity">
    <text evidence="2">Belongs to the battenin family.</text>
</comment>
<feature type="transmembrane region" description="Helical" evidence="7">
    <location>
        <begin position="420"/>
        <end position="442"/>
    </location>
</feature>
<dbReference type="InterPro" id="IPR002557">
    <property type="entry name" value="Chitin-bd_dom"/>
</dbReference>
<organism evidence="9 10">
    <name type="scientific">Ancylostoma ceylanicum</name>
    <dbReference type="NCBI Taxonomy" id="53326"/>
    <lineage>
        <taxon>Eukaryota</taxon>
        <taxon>Metazoa</taxon>
        <taxon>Ecdysozoa</taxon>
        <taxon>Nematoda</taxon>
        <taxon>Chromadorea</taxon>
        <taxon>Rhabditida</taxon>
        <taxon>Rhabditina</taxon>
        <taxon>Rhabditomorpha</taxon>
        <taxon>Strongyloidea</taxon>
        <taxon>Ancylostomatidae</taxon>
        <taxon>Ancylostomatinae</taxon>
        <taxon>Ancylostoma</taxon>
    </lineage>
</organism>
<feature type="domain" description="Chitin-binding type-2" evidence="8">
    <location>
        <begin position="1"/>
        <end position="60"/>
    </location>
</feature>
<protein>
    <recommendedName>
        <fullName evidence="8">Chitin-binding type-2 domain-containing protein</fullName>
    </recommendedName>
</protein>
<dbReference type="PANTHER" id="PTHR10981:SF8">
    <property type="entry name" value="BATTENIN"/>
    <property type="match status" value="1"/>
</dbReference>
<comment type="subcellular location">
    <subcellularLocation>
        <location evidence="1">Endomembrane system</location>
        <topology evidence="1">Multi-pass membrane protein</topology>
    </subcellularLocation>
</comment>
<evidence type="ECO:0000256" key="6">
    <source>
        <dbReference type="SAM" id="MobiDB-lite"/>
    </source>
</evidence>
<feature type="region of interest" description="Disordered" evidence="6">
    <location>
        <begin position="462"/>
        <end position="486"/>
    </location>
</feature>
<name>A0A016U643_9BILA</name>
<feature type="transmembrane region" description="Helical" evidence="7">
    <location>
        <begin position="594"/>
        <end position="620"/>
    </location>
</feature>
<dbReference type="GO" id="GO:0005764">
    <property type="term" value="C:lysosome"/>
    <property type="evidence" value="ECO:0007669"/>
    <property type="project" value="TreeGrafter"/>
</dbReference>
<dbReference type="GO" id="GO:0007040">
    <property type="term" value="P:lysosome organization"/>
    <property type="evidence" value="ECO:0007669"/>
    <property type="project" value="TreeGrafter"/>
</dbReference>
<dbReference type="Pfam" id="PF02487">
    <property type="entry name" value="CLN3"/>
    <property type="match status" value="1"/>
</dbReference>
<dbReference type="PANTHER" id="PTHR10981">
    <property type="entry name" value="BATTENIN"/>
    <property type="match status" value="1"/>
</dbReference>
<evidence type="ECO:0000256" key="2">
    <source>
        <dbReference type="ARBA" id="ARBA00007467"/>
    </source>
</evidence>
<dbReference type="EMBL" id="JARK01001392">
    <property type="protein sequence ID" value="EYC10322.1"/>
    <property type="molecule type" value="Genomic_DNA"/>
</dbReference>
<dbReference type="InterPro" id="IPR036259">
    <property type="entry name" value="MFS_trans_sf"/>
</dbReference>
<dbReference type="SUPFAM" id="SSF103473">
    <property type="entry name" value="MFS general substrate transporter"/>
    <property type="match status" value="1"/>
</dbReference>
<feature type="transmembrane region" description="Helical" evidence="7">
    <location>
        <begin position="249"/>
        <end position="270"/>
    </location>
</feature>
<dbReference type="GO" id="GO:0008061">
    <property type="term" value="F:chitin binding"/>
    <property type="evidence" value="ECO:0007669"/>
    <property type="project" value="InterPro"/>
</dbReference>
<reference evidence="10" key="1">
    <citation type="journal article" date="2015" name="Nat. Genet.">
        <title>The genome and transcriptome of the zoonotic hookworm Ancylostoma ceylanicum identify infection-specific gene families.</title>
        <authorList>
            <person name="Schwarz E.M."/>
            <person name="Hu Y."/>
            <person name="Antoshechkin I."/>
            <person name="Miller M.M."/>
            <person name="Sternberg P.W."/>
            <person name="Aroian R.V."/>
        </authorList>
    </citation>
    <scope>NUCLEOTIDE SEQUENCE</scope>
    <source>
        <strain evidence="10">HY135</strain>
    </source>
</reference>
<dbReference type="InterPro" id="IPR036508">
    <property type="entry name" value="Chitin-bd_dom_sf"/>
</dbReference>
<feature type="transmembrane region" description="Helical" evidence="7">
    <location>
        <begin position="331"/>
        <end position="351"/>
    </location>
</feature>
<dbReference type="PROSITE" id="PS50940">
    <property type="entry name" value="CHIT_BIND_II"/>
    <property type="match status" value="1"/>
</dbReference>
<dbReference type="GO" id="GO:0012505">
    <property type="term" value="C:endomembrane system"/>
    <property type="evidence" value="ECO:0007669"/>
    <property type="project" value="UniProtKB-SubCell"/>
</dbReference>
<evidence type="ECO:0000256" key="5">
    <source>
        <dbReference type="ARBA" id="ARBA00023136"/>
    </source>
</evidence>
<evidence type="ECO:0000256" key="3">
    <source>
        <dbReference type="ARBA" id="ARBA00022692"/>
    </source>
</evidence>
<evidence type="ECO:0000259" key="8">
    <source>
        <dbReference type="PROSITE" id="PS50940"/>
    </source>
</evidence>
<comment type="caution">
    <text evidence="9">The sequence shown here is derived from an EMBL/GenBank/DDBJ whole genome shotgun (WGS) entry which is preliminary data.</text>
</comment>
<evidence type="ECO:0000256" key="1">
    <source>
        <dbReference type="ARBA" id="ARBA00004127"/>
    </source>
</evidence>
<dbReference type="GO" id="GO:0005576">
    <property type="term" value="C:extracellular region"/>
    <property type="evidence" value="ECO:0007669"/>
    <property type="project" value="InterPro"/>
</dbReference>
<keyword evidence="5 7" id="KW-0472">Membrane</keyword>
<evidence type="ECO:0000256" key="7">
    <source>
        <dbReference type="SAM" id="Phobius"/>
    </source>
</evidence>
<dbReference type="InterPro" id="IPR003492">
    <property type="entry name" value="Battenin_disease_Cln3"/>
</dbReference>
<gene>
    <name evidence="9" type="primary">Acey_s0056.g2677</name>
    <name evidence="9" type="ORF">Y032_0056g2677</name>
</gene>
<sequence length="673" mass="75099">MLQCHSGAVRPHQSNQASYMFCQYGVWVERTCPEGEAFDWKTLGCVVAAKPPSYRPKCYEGEMKPVAGQCALYETEQSDGTASSSASVQNDSNAAASVQCPGCEEAFHIITELAEHCERDHSNGLSDFAMNWLAEKERETYTKLVKRRYTRKSSKGNIYVYMCQHARVTASPSQSSSISTRSSGKEQRPLQATSFHATATNRACRKAATMLDDGSRTMGLRQDRGENRPLKSDLAMSAKKWNWSTIRNIIAFWIFGLCNNYGYVIMLSAAEDIMVIQEGGNVTKQIQNCEDHITARHCTAISTGAVLLADNLPSLFVKLTFPFFMHRIPFVFRHLLVCLLQASSYFVVAFSVNVPMSLAGVCFAAFGSGIGEISYLALASHYPTLAIAAWSSGTGAAGLLGSFSYAFLTDRSMADLQPKVALLIQLFIPIVFAITYFFVLVVPDDVHQPGWNPKSWIVPDEGHEHEIRNTDEEEEDESKENNATSNLKVPQRKLTFIQRVQLIVPLLHLMIPLSFVYIGEYLINQGVTQLVIFNCHEGFHLTLGAQYRWYQVLYQLGVFISRSSVKLFALPTWSLYLLPVLQATNFFFFFFEAIYWFVPSIGIIFGLIVFEGLLGGAAYVNTFDKIHKMVPADVREYSLSVATVGDSIGINFAGFMSIPIHNFICARPMPSVR</sequence>
<dbReference type="PROSITE" id="PS00028">
    <property type="entry name" value="ZINC_FINGER_C2H2_1"/>
    <property type="match status" value="1"/>
</dbReference>
<dbReference type="InterPro" id="IPR013087">
    <property type="entry name" value="Znf_C2H2_type"/>
</dbReference>
<dbReference type="GO" id="GO:0016020">
    <property type="term" value="C:membrane"/>
    <property type="evidence" value="ECO:0007669"/>
    <property type="project" value="InterPro"/>
</dbReference>
<keyword evidence="10" id="KW-1185">Reference proteome</keyword>
<dbReference type="AlphaFoldDB" id="A0A016U643"/>
<proteinExistence type="inferred from homology"/>
<dbReference type="Gene3D" id="1.20.1250.20">
    <property type="entry name" value="MFS general substrate transporter like domains"/>
    <property type="match status" value="1"/>
</dbReference>
<accession>A0A016U643</accession>
<dbReference type="Proteomes" id="UP000024635">
    <property type="component" value="Unassembled WGS sequence"/>
</dbReference>
<dbReference type="GO" id="GO:0051453">
    <property type="term" value="P:regulation of intracellular pH"/>
    <property type="evidence" value="ECO:0007669"/>
    <property type="project" value="TreeGrafter"/>
</dbReference>
<dbReference type="FunFam" id="1.20.1250.20:FF:000427">
    <property type="entry name" value="Battenin"/>
    <property type="match status" value="1"/>
</dbReference>
<dbReference type="OrthoDB" id="5965864at2759"/>
<dbReference type="PRINTS" id="PR01315">
    <property type="entry name" value="BATTENIN"/>
</dbReference>
<feature type="transmembrane region" description="Helical" evidence="7">
    <location>
        <begin position="502"/>
        <end position="523"/>
    </location>
</feature>
<keyword evidence="3 7" id="KW-0812">Transmembrane</keyword>
<dbReference type="Pfam" id="PF01607">
    <property type="entry name" value="CBM_14"/>
    <property type="match status" value="1"/>
</dbReference>
<evidence type="ECO:0000256" key="4">
    <source>
        <dbReference type="ARBA" id="ARBA00022989"/>
    </source>
</evidence>
<dbReference type="STRING" id="53326.A0A016U643"/>
<evidence type="ECO:0000313" key="9">
    <source>
        <dbReference type="EMBL" id="EYC10322.1"/>
    </source>
</evidence>
<feature type="transmembrane region" description="Helical" evidence="7">
    <location>
        <begin position="384"/>
        <end position="408"/>
    </location>
</feature>
<feature type="transmembrane region" description="Helical" evidence="7">
    <location>
        <begin position="358"/>
        <end position="378"/>
    </location>
</feature>
<evidence type="ECO:0000313" key="10">
    <source>
        <dbReference type="Proteomes" id="UP000024635"/>
    </source>
</evidence>